<feature type="transmembrane region" description="Helical" evidence="8">
    <location>
        <begin position="71"/>
        <end position="93"/>
    </location>
</feature>
<keyword evidence="7 8" id="KW-0472">Membrane</keyword>
<evidence type="ECO:0000313" key="11">
    <source>
        <dbReference type="Proteomes" id="UP000030745"/>
    </source>
</evidence>
<feature type="transmembrane region" description="Helical" evidence="8">
    <location>
        <begin position="99"/>
        <end position="116"/>
    </location>
</feature>
<proteinExistence type="inferred from homology"/>
<name>A0A067CCX2_SAPPC</name>
<sequence length="312" mass="34259">MQPGVVYALSAFITWGLYPLYWKQLTSVPDIQLAMHRIAWSFVLLAIILSVKQQWIAFKRGISSWKVLGTYALSSVFIFTNWYILVWAINAGYIVETSLGLFINPLINVLFGVVIFKETLSKWQWAAIGLAFSGVVVVAVAYGKFPWVAFTTAITFALYGLIKKQAPLNPLHGMMLETSILFPIAVMYLVYAESQGIGAFLHVSVGRNALLIGGGVVTVVPLLLFSAAAQLIPLSLLGILQYIAPSLQFLLGTLVYDEPLSMFKLVGFILVWTALALYTAEGFLCHQTPKEVIVAVPTPTGSDESSVVFEQV</sequence>
<evidence type="ECO:0000256" key="5">
    <source>
        <dbReference type="ARBA" id="ARBA00022692"/>
    </source>
</evidence>
<evidence type="ECO:0000256" key="1">
    <source>
        <dbReference type="ARBA" id="ARBA00004651"/>
    </source>
</evidence>
<dbReference type="GO" id="GO:0005886">
    <property type="term" value="C:plasma membrane"/>
    <property type="evidence" value="ECO:0007669"/>
    <property type="project" value="UniProtKB-SubCell"/>
</dbReference>
<comment type="similarity">
    <text evidence="2">Belongs to the EamA transporter family.</text>
</comment>
<keyword evidence="6 8" id="KW-1133">Transmembrane helix</keyword>
<feature type="transmembrane region" description="Helical" evidence="8">
    <location>
        <begin position="34"/>
        <end position="51"/>
    </location>
</feature>
<evidence type="ECO:0000313" key="10">
    <source>
        <dbReference type="EMBL" id="KDO28604.1"/>
    </source>
</evidence>
<feature type="domain" description="EamA" evidence="9">
    <location>
        <begin position="3"/>
        <end position="138"/>
    </location>
</feature>
<dbReference type="InterPro" id="IPR037185">
    <property type="entry name" value="EmrE-like"/>
</dbReference>
<dbReference type="PANTHER" id="PTHR22911:SF137">
    <property type="entry name" value="SOLUTE CARRIER FAMILY 35 MEMBER G2-RELATED"/>
    <property type="match status" value="1"/>
</dbReference>
<dbReference type="SUPFAM" id="SSF103481">
    <property type="entry name" value="Multidrug resistance efflux transporter EmrE"/>
    <property type="match status" value="2"/>
</dbReference>
<dbReference type="EMBL" id="KK583210">
    <property type="protein sequence ID" value="KDO28604.1"/>
    <property type="molecule type" value="Genomic_DNA"/>
</dbReference>
<dbReference type="RefSeq" id="XP_012200667.1">
    <property type="nucleotide sequence ID" value="XM_012345277.1"/>
</dbReference>
<evidence type="ECO:0000256" key="6">
    <source>
        <dbReference type="ARBA" id="ARBA00022989"/>
    </source>
</evidence>
<feature type="transmembrane region" description="Helical" evidence="8">
    <location>
        <begin position="123"/>
        <end position="141"/>
    </location>
</feature>
<dbReference type="OrthoDB" id="64403at2759"/>
<feature type="transmembrane region" description="Helical" evidence="8">
    <location>
        <begin position="239"/>
        <end position="256"/>
    </location>
</feature>
<dbReference type="GeneID" id="24128808"/>
<evidence type="ECO:0000259" key="9">
    <source>
        <dbReference type="Pfam" id="PF00892"/>
    </source>
</evidence>
<keyword evidence="11" id="KW-1185">Reference proteome</keyword>
<dbReference type="Pfam" id="PF00892">
    <property type="entry name" value="EamA"/>
    <property type="match status" value="1"/>
</dbReference>
<dbReference type="AlphaFoldDB" id="A0A067CCX2"/>
<feature type="transmembrane region" description="Helical" evidence="8">
    <location>
        <begin position="174"/>
        <end position="191"/>
    </location>
</feature>
<feature type="transmembrane region" description="Helical" evidence="8">
    <location>
        <begin position="262"/>
        <end position="280"/>
    </location>
</feature>
<gene>
    <name evidence="10" type="ORF">SPRG_06460</name>
</gene>
<reference evidence="10 11" key="1">
    <citation type="journal article" date="2013" name="PLoS Genet.">
        <title>Distinctive expansion of potential virulence genes in the genome of the oomycete fish pathogen Saprolegnia parasitica.</title>
        <authorList>
            <person name="Jiang R.H."/>
            <person name="de Bruijn I."/>
            <person name="Haas B.J."/>
            <person name="Belmonte R."/>
            <person name="Lobach L."/>
            <person name="Christie J."/>
            <person name="van den Ackerveken G."/>
            <person name="Bottin A."/>
            <person name="Bulone V."/>
            <person name="Diaz-Moreno S.M."/>
            <person name="Dumas B."/>
            <person name="Fan L."/>
            <person name="Gaulin E."/>
            <person name="Govers F."/>
            <person name="Grenville-Briggs L.J."/>
            <person name="Horner N.R."/>
            <person name="Levin J.Z."/>
            <person name="Mammella M."/>
            <person name="Meijer H.J."/>
            <person name="Morris P."/>
            <person name="Nusbaum C."/>
            <person name="Oome S."/>
            <person name="Phillips A.J."/>
            <person name="van Rooyen D."/>
            <person name="Rzeszutek E."/>
            <person name="Saraiva M."/>
            <person name="Secombes C.J."/>
            <person name="Seidl M.F."/>
            <person name="Snel B."/>
            <person name="Stassen J.H."/>
            <person name="Sykes S."/>
            <person name="Tripathy S."/>
            <person name="van den Berg H."/>
            <person name="Vega-Arreguin J.C."/>
            <person name="Wawra S."/>
            <person name="Young S.K."/>
            <person name="Zeng Q."/>
            <person name="Dieguez-Uribeondo J."/>
            <person name="Russ C."/>
            <person name="Tyler B.M."/>
            <person name="van West P."/>
        </authorList>
    </citation>
    <scope>NUCLEOTIDE SEQUENCE [LARGE SCALE GENOMIC DNA]</scope>
    <source>
        <strain evidence="10 11">CBS 223.65</strain>
    </source>
</reference>
<keyword evidence="4" id="KW-1003">Cell membrane</keyword>
<dbReference type="InterPro" id="IPR004626">
    <property type="entry name" value="RarD"/>
</dbReference>
<evidence type="ECO:0000256" key="3">
    <source>
        <dbReference type="ARBA" id="ARBA00022448"/>
    </source>
</evidence>
<feature type="transmembrane region" description="Helical" evidence="8">
    <location>
        <begin position="5"/>
        <end position="22"/>
    </location>
</feature>
<organism evidence="10 11">
    <name type="scientific">Saprolegnia parasitica (strain CBS 223.65)</name>
    <dbReference type="NCBI Taxonomy" id="695850"/>
    <lineage>
        <taxon>Eukaryota</taxon>
        <taxon>Sar</taxon>
        <taxon>Stramenopiles</taxon>
        <taxon>Oomycota</taxon>
        <taxon>Saprolegniomycetes</taxon>
        <taxon>Saprolegniales</taxon>
        <taxon>Saprolegniaceae</taxon>
        <taxon>Saprolegnia</taxon>
    </lineage>
</organism>
<keyword evidence="3" id="KW-0813">Transport</keyword>
<dbReference type="VEuPathDB" id="FungiDB:SPRG_06460"/>
<dbReference type="NCBIfam" id="TIGR00688">
    <property type="entry name" value="rarD"/>
    <property type="match status" value="1"/>
</dbReference>
<keyword evidence="5 8" id="KW-0812">Transmembrane</keyword>
<evidence type="ECO:0000256" key="2">
    <source>
        <dbReference type="ARBA" id="ARBA00007362"/>
    </source>
</evidence>
<dbReference type="PANTHER" id="PTHR22911">
    <property type="entry name" value="ACYL-MALONYL CONDENSING ENZYME-RELATED"/>
    <property type="match status" value="1"/>
</dbReference>
<accession>A0A067CCX2</accession>
<feature type="transmembrane region" description="Helical" evidence="8">
    <location>
        <begin position="211"/>
        <end position="232"/>
    </location>
</feature>
<evidence type="ECO:0000256" key="8">
    <source>
        <dbReference type="SAM" id="Phobius"/>
    </source>
</evidence>
<dbReference type="KEGG" id="spar:SPRG_06460"/>
<dbReference type="Proteomes" id="UP000030745">
    <property type="component" value="Unassembled WGS sequence"/>
</dbReference>
<dbReference type="InterPro" id="IPR000620">
    <property type="entry name" value="EamA_dom"/>
</dbReference>
<protein>
    <submittedName>
        <fullName evidence="10">RarD protein</fullName>
    </submittedName>
</protein>
<comment type="subcellular location">
    <subcellularLocation>
        <location evidence="1">Cell membrane</location>
        <topology evidence="1">Multi-pass membrane protein</topology>
    </subcellularLocation>
</comment>
<evidence type="ECO:0000256" key="4">
    <source>
        <dbReference type="ARBA" id="ARBA00022475"/>
    </source>
</evidence>
<evidence type="ECO:0000256" key="7">
    <source>
        <dbReference type="ARBA" id="ARBA00023136"/>
    </source>
</evidence>